<dbReference type="RefSeq" id="WP_187721490.1">
    <property type="nucleotide sequence ID" value="NZ_BAABBL010000001.1"/>
</dbReference>
<evidence type="ECO:0000256" key="4">
    <source>
        <dbReference type="ARBA" id="ARBA00022989"/>
    </source>
</evidence>
<evidence type="ECO:0000256" key="2">
    <source>
        <dbReference type="ARBA" id="ARBA00022692"/>
    </source>
</evidence>
<dbReference type="Pfam" id="PF00122">
    <property type="entry name" value="E1-E2_ATPase"/>
    <property type="match status" value="1"/>
</dbReference>
<comment type="subcellular location">
    <subcellularLocation>
        <location evidence="1">Cell membrane</location>
        <topology evidence="1">Multi-pass membrane protein</topology>
    </subcellularLocation>
</comment>
<protein>
    <submittedName>
        <fullName evidence="8">HAD-IC family P-type ATPase</fullName>
    </submittedName>
</protein>
<dbReference type="InterPro" id="IPR023299">
    <property type="entry name" value="ATPase_P-typ_cyto_dom_N"/>
</dbReference>
<keyword evidence="5 6" id="KW-0472">Membrane</keyword>
<dbReference type="PANTHER" id="PTHR42861">
    <property type="entry name" value="CALCIUM-TRANSPORTING ATPASE"/>
    <property type="match status" value="1"/>
</dbReference>
<keyword evidence="4 6" id="KW-1133">Transmembrane helix</keyword>
<evidence type="ECO:0000256" key="3">
    <source>
        <dbReference type="ARBA" id="ARBA00022967"/>
    </source>
</evidence>
<feature type="transmembrane region" description="Helical" evidence="6">
    <location>
        <begin position="69"/>
        <end position="87"/>
    </location>
</feature>
<evidence type="ECO:0000256" key="5">
    <source>
        <dbReference type="ARBA" id="ARBA00023136"/>
    </source>
</evidence>
<sequence length="797" mass="84020">MPDDAAAPPVGLTSAEVAERIAAGDVNTLPSRSGRSTLGIIRANVFTRVNAILSVLLALVWSTGQWMEGAFGILIVFNSIIGIIQELRAKRTLDNLAVVGEAHPVVIRDGLRQEIVRDAVVLDDLIAIAPGDQLVVDGSVVSSDYLEIDESLLTGESDPVAKAPGNPVMSGAFVVSGTGTYRAEKVGAEAYAAQLTAQASKFTLVSSELRQGINSILRIVTWLLVPVGLLTIWVQFSQPGTTWQEAVVRMTAALVPMVPEGLVLLTSIAFALGVIRLGRRNCLVQELPAIEGLARVSVVCADKTGTLTQGTMTLGGVLALDGADDVAWEALSQLVAADPAPNASMQAIAAVVPAAAHPWETLSRAPFTSARKWAGTTFSGHGSWLLGAPDVLAVGDVAARAEEIGATGRRVLLLARSDVDVTAGDAPGVPLPVALVVLDQETRHDAAETLAYFEDQGVALKVISGDNAASVGAVTRSLGVDLGDVVDARTLPAPGPAFTEQVDTHGVFGRVTPEQKRQMVGALQERGHTVAMTGDGVNDVLALKDADLGVAMGSGSPATRAVAQIVLLDDSFATLPHIVAEGRRVIGNIERVAKLFLTKTIYAVLIALTTGLLHLPGPFRPLQITVIGWFTIGIPAFLMSLAPNRDRARPGFVSRTLAVAVPGGAIVAAVTLVAYVTTRGLDDAITDAQQLQASTAALIALLMSATWVLSTVARPYVWWRAGMVIFAYSFYFSLFLFDFSRRWLYLDISNRETVLVGIVLGAIGMVAVEAAWWISTAIRGDKPRLLPSRERVEPVGG</sequence>
<feature type="transmembrane region" description="Helical" evidence="6">
    <location>
        <begin position="621"/>
        <end position="641"/>
    </location>
</feature>
<keyword evidence="9" id="KW-1185">Reference proteome</keyword>
<dbReference type="InterPro" id="IPR023214">
    <property type="entry name" value="HAD_sf"/>
</dbReference>
<dbReference type="GO" id="GO:0016887">
    <property type="term" value="F:ATP hydrolysis activity"/>
    <property type="evidence" value="ECO:0007669"/>
    <property type="project" value="InterPro"/>
</dbReference>
<feature type="transmembrane region" description="Helical" evidence="6">
    <location>
        <begin position="254"/>
        <end position="275"/>
    </location>
</feature>
<name>A0A7H0H765_9ACTN</name>
<keyword evidence="3" id="KW-1278">Translocase</keyword>
<evidence type="ECO:0000256" key="1">
    <source>
        <dbReference type="ARBA" id="ARBA00004651"/>
    </source>
</evidence>
<proteinExistence type="predicted"/>
<dbReference type="EMBL" id="CP060789">
    <property type="protein sequence ID" value="QNP56381.1"/>
    <property type="molecule type" value="Genomic_DNA"/>
</dbReference>
<keyword evidence="2 6" id="KW-0812">Transmembrane</keyword>
<evidence type="ECO:0000313" key="8">
    <source>
        <dbReference type="EMBL" id="QNP56381.1"/>
    </source>
</evidence>
<dbReference type="InterPro" id="IPR018303">
    <property type="entry name" value="ATPase_P-typ_P_site"/>
</dbReference>
<reference evidence="8 9" key="1">
    <citation type="submission" date="2020-08" db="EMBL/GenBank/DDBJ databases">
        <title>Genome sequence of Tessaracoccus defluvii JCM 17540T.</title>
        <authorList>
            <person name="Hyun D.-W."/>
            <person name="Bae J.-W."/>
        </authorList>
    </citation>
    <scope>NUCLEOTIDE SEQUENCE [LARGE SCALE GENOMIC DNA]</scope>
    <source>
        <strain evidence="8 9">JCM 17540</strain>
    </source>
</reference>
<dbReference type="SFLD" id="SFLDS00003">
    <property type="entry name" value="Haloacid_Dehalogenase"/>
    <property type="match status" value="1"/>
</dbReference>
<evidence type="ECO:0000256" key="6">
    <source>
        <dbReference type="SAM" id="Phobius"/>
    </source>
</evidence>
<feature type="transmembrane region" description="Helical" evidence="6">
    <location>
        <begin position="653"/>
        <end position="676"/>
    </location>
</feature>
<dbReference type="InterPro" id="IPR044492">
    <property type="entry name" value="P_typ_ATPase_HD_dom"/>
</dbReference>
<dbReference type="PRINTS" id="PR00119">
    <property type="entry name" value="CATATPASE"/>
</dbReference>
<accession>A0A7H0H765</accession>
<dbReference type="Pfam" id="PF00702">
    <property type="entry name" value="Hydrolase"/>
    <property type="match status" value="1"/>
</dbReference>
<dbReference type="SFLD" id="SFLDG00002">
    <property type="entry name" value="C1.7:_P-type_atpase_like"/>
    <property type="match status" value="1"/>
</dbReference>
<dbReference type="PROSITE" id="PS00154">
    <property type="entry name" value="ATPASE_E1_E2"/>
    <property type="match status" value="1"/>
</dbReference>
<feature type="transmembrane region" description="Helical" evidence="6">
    <location>
        <begin position="592"/>
        <end position="615"/>
    </location>
</feature>
<dbReference type="Gene3D" id="2.70.150.10">
    <property type="entry name" value="Calcium-transporting ATPase, cytoplasmic transduction domain A"/>
    <property type="match status" value="1"/>
</dbReference>
<dbReference type="InterPro" id="IPR023298">
    <property type="entry name" value="ATPase_P-typ_TM_dom_sf"/>
</dbReference>
<dbReference type="SFLD" id="SFLDF00027">
    <property type="entry name" value="p-type_atpase"/>
    <property type="match status" value="1"/>
</dbReference>
<dbReference type="InterPro" id="IPR001757">
    <property type="entry name" value="P_typ_ATPase"/>
</dbReference>
<dbReference type="GO" id="GO:0005886">
    <property type="term" value="C:plasma membrane"/>
    <property type="evidence" value="ECO:0007669"/>
    <property type="project" value="UniProtKB-SubCell"/>
</dbReference>
<dbReference type="InterPro" id="IPR036412">
    <property type="entry name" value="HAD-like_sf"/>
</dbReference>
<dbReference type="InterPro" id="IPR008250">
    <property type="entry name" value="ATPase_P-typ_transduc_dom_A_sf"/>
</dbReference>
<gene>
    <name evidence="8" type="ORF">H9L22_02685</name>
</gene>
<dbReference type="NCBIfam" id="TIGR01494">
    <property type="entry name" value="ATPase_P-type"/>
    <property type="match status" value="2"/>
</dbReference>
<dbReference type="GO" id="GO:0005524">
    <property type="term" value="F:ATP binding"/>
    <property type="evidence" value="ECO:0007669"/>
    <property type="project" value="InterPro"/>
</dbReference>
<feature type="transmembrane region" description="Helical" evidence="6">
    <location>
        <begin position="717"/>
        <end position="734"/>
    </location>
</feature>
<dbReference type="SUPFAM" id="SSF81665">
    <property type="entry name" value="Calcium ATPase, transmembrane domain M"/>
    <property type="match status" value="1"/>
</dbReference>
<dbReference type="Proteomes" id="UP000516117">
    <property type="component" value="Chromosome"/>
</dbReference>
<feature type="transmembrane region" description="Helical" evidence="6">
    <location>
        <begin position="754"/>
        <end position="774"/>
    </location>
</feature>
<dbReference type="AlphaFoldDB" id="A0A7H0H765"/>
<feature type="transmembrane region" description="Helical" evidence="6">
    <location>
        <begin position="691"/>
        <end position="710"/>
    </location>
</feature>
<dbReference type="InterPro" id="IPR059000">
    <property type="entry name" value="ATPase_P-type_domA"/>
</dbReference>
<dbReference type="Gene3D" id="3.40.50.1000">
    <property type="entry name" value="HAD superfamily/HAD-like"/>
    <property type="match status" value="1"/>
</dbReference>
<organism evidence="8 9">
    <name type="scientific">Tessaracoccus defluvii</name>
    <dbReference type="NCBI Taxonomy" id="1285901"/>
    <lineage>
        <taxon>Bacteria</taxon>
        <taxon>Bacillati</taxon>
        <taxon>Actinomycetota</taxon>
        <taxon>Actinomycetes</taxon>
        <taxon>Propionibacteriales</taxon>
        <taxon>Propionibacteriaceae</taxon>
        <taxon>Tessaracoccus</taxon>
    </lineage>
</organism>
<dbReference type="Gene3D" id="3.40.1110.10">
    <property type="entry name" value="Calcium-transporting ATPase, cytoplasmic domain N"/>
    <property type="match status" value="1"/>
</dbReference>
<feature type="transmembrane region" description="Helical" evidence="6">
    <location>
        <begin position="216"/>
        <end position="234"/>
    </location>
</feature>
<feature type="domain" description="P-type ATPase A" evidence="7">
    <location>
        <begin position="106"/>
        <end position="198"/>
    </location>
</feature>
<dbReference type="KEGG" id="tdf:H9L22_02685"/>
<dbReference type="SUPFAM" id="SSF81653">
    <property type="entry name" value="Calcium ATPase, transduction domain A"/>
    <property type="match status" value="1"/>
</dbReference>
<evidence type="ECO:0000259" key="7">
    <source>
        <dbReference type="Pfam" id="PF00122"/>
    </source>
</evidence>
<dbReference type="Gene3D" id="1.20.1110.10">
    <property type="entry name" value="Calcium-transporting ATPase, transmembrane domain"/>
    <property type="match status" value="1"/>
</dbReference>
<dbReference type="PRINTS" id="PR00120">
    <property type="entry name" value="HATPASE"/>
</dbReference>
<evidence type="ECO:0000313" key="9">
    <source>
        <dbReference type="Proteomes" id="UP000516117"/>
    </source>
</evidence>
<dbReference type="SUPFAM" id="SSF56784">
    <property type="entry name" value="HAD-like"/>
    <property type="match status" value="1"/>
</dbReference>